<proteinExistence type="predicted"/>
<accession>A0ABQ5HJJ4</accession>
<dbReference type="EMBL" id="BQNB010019636">
    <property type="protein sequence ID" value="GJT87405.1"/>
    <property type="molecule type" value="Genomic_DNA"/>
</dbReference>
<protein>
    <submittedName>
        <fullName evidence="2">Uncharacterized protein</fullName>
    </submittedName>
</protein>
<dbReference type="Proteomes" id="UP001151760">
    <property type="component" value="Unassembled WGS sequence"/>
</dbReference>
<sequence>MVINSPCLTDKKELASPEQTVSGKDFLNPLIVDRLLKTIWFINAPCFGNEALAIPGQTATGKEFSNPLMADSLPKTILSTKISKLDCLLSSEVLFEERLLVAQYAVRQFRCPPEKVCDEAIHKEYWLTEWEKAATTLLSSLEAEHDSGGYTPGSDEGSKKLNELMKLCTKLSEKVTSLEQELKQTKQVYGKALTKLVKKVKHLEDQLKSTAKRRKAKVIISNEEEDLVLEDPSKQGRMSETEYEDVETKHAEEVEYGDILEQITPSKAAASKGSRKYWKIIRVRDVTVAYQSFEDMLKGFDREDLVALWSLV</sequence>
<evidence type="ECO:0000313" key="2">
    <source>
        <dbReference type="EMBL" id="GJT87405.1"/>
    </source>
</evidence>
<feature type="coiled-coil region" evidence="1">
    <location>
        <begin position="161"/>
        <end position="213"/>
    </location>
</feature>
<evidence type="ECO:0000256" key="1">
    <source>
        <dbReference type="SAM" id="Coils"/>
    </source>
</evidence>
<comment type="caution">
    <text evidence="2">The sequence shown here is derived from an EMBL/GenBank/DDBJ whole genome shotgun (WGS) entry which is preliminary data.</text>
</comment>
<reference evidence="2" key="2">
    <citation type="submission" date="2022-01" db="EMBL/GenBank/DDBJ databases">
        <authorList>
            <person name="Yamashiro T."/>
            <person name="Shiraishi A."/>
            <person name="Satake H."/>
            <person name="Nakayama K."/>
        </authorList>
    </citation>
    <scope>NUCLEOTIDE SEQUENCE</scope>
</reference>
<evidence type="ECO:0000313" key="3">
    <source>
        <dbReference type="Proteomes" id="UP001151760"/>
    </source>
</evidence>
<reference evidence="2" key="1">
    <citation type="journal article" date="2022" name="Int. J. Mol. Sci.">
        <title>Draft Genome of Tanacetum Coccineum: Genomic Comparison of Closely Related Tanacetum-Family Plants.</title>
        <authorList>
            <person name="Yamashiro T."/>
            <person name="Shiraishi A."/>
            <person name="Nakayama K."/>
            <person name="Satake H."/>
        </authorList>
    </citation>
    <scope>NUCLEOTIDE SEQUENCE</scope>
</reference>
<name>A0ABQ5HJJ4_9ASTR</name>
<keyword evidence="1" id="KW-0175">Coiled coil</keyword>
<gene>
    <name evidence="2" type="ORF">Tco_1069122</name>
</gene>
<organism evidence="2 3">
    <name type="scientific">Tanacetum coccineum</name>
    <dbReference type="NCBI Taxonomy" id="301880"/>
    <lineage>
        <taxon>Eukaryota</taxon>
        <taxon>Viridiplantae</taxon>
        <taxon>Streptophyta</taxon>
        <taxon>Embryophyta</taxon>
        <taxon>Tracheophyta</taxon>
        <taxon>Spermatophyta</taxon>
        <taxon>Magnoliopsida</taxon>
        <taxon>eudicotyledons</taxon>
        <taxon>Gunneridae</taxon>
        <taxon>Pentapetalae</taxon>
        <taxon>asterids</taxon>
        <taxon>campanulids</taxon>
        <taxon>Asterales</taxon>
        <taxon>Asteraceae</taxon>
        <taxon>Asteroideae</taxon>
        <taxon>Anthemideae</taxon>
        <taxon>Anthemidinae</taxon>
        <taxon>Tanacetum</taxon>
    </lineage>
</organism>
<keyword evidence="3" id="KW-1185">Reference proteome</keyword>